<dbReference type="Pfam" id="PF10536">
    <property type="entry name" value="PMD"/>
    <property type="match status" value="1"/>
</dbReference>
<evidence type="ECO:0000313" key="2">
    <source>
        <dbReference type="EMBL" id="RYR46373.1"/>
    </source>
</evidence>
<evidence type="ECO:0000313" key="3">
    <source>
        <dbReference type="Proteomes" id="UP000289738"/>
    </source>
</evidence>
<dbReference type="EMBL" id="SDMP01000007">
    <property type="protein sequence ID" value="RYR46373.1"/>
    <property type="molecule type" value="Genomic_DNA"/>
</dbReference>
<dbReference type="GO" id="GO:0010073">
    <property type="term" value="P:meristem maintenance"/>
    <property type="evidence" value="ECO:0007669"/>
    <property type="project" value="InterPro"/>
</dbReference>
<dbReference type="AlphaFoldDB" id="A0A445C659"/>
<accession>A0A445C659</accession>
<dbReference type="PANTHER" id="PTHR46033">
    <property type="entry name" value="PROTEIN MAIN-LIKE 2"/>
    <property type="match status" value="1"/>
</dbReference>
<evidence type="ECO:0000259" key="1">
    <source>
        <dbReference type="Pfam" id="PF10536"/>
    </source>
</evidence>
<proteinExistence type="predicted"/>
<name>A0A445C659_ARAHY</name>
<keyword evidence="3" id="KW-1185">Reference proteome</keyword>
<dbReference type="PANTHER" id="PTHR46033:SF8">
    <property type="entry name" value="PROTEIN MAINTENANCE OF MERISTEMS-LIKE"/>
    <property type="match status" value="1"/>
</dbReference>
<feature type="domain" description="Aminotransferase-like plant mobile" evidence="1">
    <location>
        <begin position="8"/>
        <end position="39"/>
    </location>
</feature>
<dbReference type="Proteomes" id="UP000289738">
    <property type="component" value="Chromosome A07"/>
</dbReference>
<reference evidence="2 3" key="1">
    <citation type="submission" date="2019-01" db="EMBL/GenBank/DDBJ databases">
        <title>Sequencing of cultivated peanut Arachis hypogaea provides insights into genome evolution and oil improvement.</title>
        <authorList>
            <person name="Chen X."/>
        </authorList>
    </citation>
    <scope>NUCLEOTIDE SEQUENCE [LARGE SCALE GENOMIC DNA]</scope>
    <source>
        <strain evidence="3">cv. Fuhuasheng</strain>
        <tissue evidence="2">Leaves</tissue>
    </source>
</reference>
<protein>
    <recommendedName>
        <fullName evidence="1">Aminotransferase-like plant mobile domain-containing protein</fullName>
    </recommendedName>
</protein>
<comment type="caution">
    <text evidence="2">The sequence shown here is derived from an EMBL/GenBank/DDBJ whole genome shotgun (WGS) entry which is preliminary data.</text>
</comment>
<sequence length="92" mass="10701">MVSLRNFTFGNSLISALVERWRSETHMFHLSWGEVTITLRPTGRRVPPRPTCTREPRWGCLRNFSRWYHIETWALVEQLLGAKPPVAPQQAA</sequence>
<dbReference type="InterPro" id="IPR019557">
    <property type="entry name" value="AminoTfrase-like_pln_mobile"/>
</dbReference>
<dbReference type="InterPro" id="IPR044824">
    <property type="entry name" value="MAIN-like"/>
</dbReference>
<gene>
    <name evidence="2" type="ORF">Ahy_A07g032108</name>
</gene>
<organism evidence="2 3">
    <name type="scientific">Arachis hypogaea</name>
    <name type="common">Peanut</name>
    <dbReference type="NCBI Taxonomy" id="3818"/>
    <lineage>
        <taxon>Eukaryota</taxon>
        <taxon>Viridiplantae</taxon>
        <taxon>Streptophyta</taxon>
        <taxon>Embryophyta</taxon>
        <taxon>Tracheophyta</taxon>
        <taxon>Spermatophyta</taxon>
        <taxon>Magnoliopsida</taxon>
        <taxon>eudicotyledons</taxon>
        <taxon>Gunneridae</taxon>
        <taxon>Pentapetalae</taxon>
        <taxon>rosids</taxon>
        <taxon>fabids</taxon>
        <taxon>Fabales</taxon>
        <taxon>Fabaceae</taxon>
        <taxon>Papilionoideae</taxon>
        <taxon>50 kb inversion clade</taxon>
        <taxon>dalbergioids sensu lato</taxon>
        <taxon>Dalbergieae</taxon>
        <taxon>Pterocarpus clade</taxon>
        <taxon>Arachis</taxon>
    </lineage>
</organism>